<sequence length="61" mass="6835">MAAKPLHQEHTQYAPELVEIRGDVPSPKALKNHPLVVTDCKACKLKLVQPENDFNSLILMN</sequence>
<evidence type="ECO:0000313" key="1">
    <source>
        <dbReference type="EMBL" id="KAA1256555.1"/>
    </source>
</evidence>
<gene>
    <name evidence="1" type="ORF">F0M16_00820</name>
</gene>
<comment type="caution">
    <text evidence="1">The sequence shown here is derived from an EMBL/GenBank/DDBJ whole genome shotgun (WGS) entry which is preliminary data.</text>
</comment>
<reference evidence="1 2" key="1">
    <citation type="submission" date="2019-09" db="EMBL/GenBank/DDBJ databases">
        <authorList>
            <person name="Kritzky A."/>
            <person name="Schelkanova E.Y."/>
            <person name="Alkhova Z.V."/>
            <person name="Smirnova N.I."/>
        </authorList>
    </citation>
    <scope>NUCLEOTIDE SEQUENCE [LARGE SCALE GENOMIC DNA]</scope>
    <source>
        <strain evidence="1 2">M1526</strain>
    </source>
</reference>
<dbReference type="Proteomes" id="UP000323225">
    <property type="component" value="Unassembled WGS sequence"/>
</dbReference>
<dbReference type="EMBL" id="VUAA01000001">
    <property type="protein sequence ID" value="KAA1256555.1"/>
    <property type="molecule type" value="Genomic_DNA"/>
</dbReference>
<name>A0A5B1C967_VIBCL</name>
<accession>A0A5B1C967</accession>
<evidence type="ECO:0000313" key="2">
    <source>
        <dbReference type="Proteomes" id="UP000323225"/>
    </source>
</evidence>
<dbReference type="RefSeq" id="WP_032476055.1">
    <property type="nucleotide sequence ID" value="NZ_BAABUH010000003.1"/>
</dbReference>
<protein>
    <submittedName>
        <fullName evidence="1">Uncharacterized protein</fullName>
    </submittedName>
</protein>
<proteinExistence type="predicted"/>
<organism evidence="1 2">
    <name type="scientific">Vibrio cholerae</name>
    <dbReference type="NCBI Taxonomy" id="666"/>
    <lineage>
        <taxon>Bacteria</taxon>
        <taxon>Pseudomonadati</taxon>
        <taxon>Pseudomonadota</taxon>
        <taxon>Gammaproteobacteria</taxon>
        <taxon>Vibrionales</taxon>
        <taxon>Vibrionaceae</taxon>
        <taxon>Vibrio</taxon>
    </lineage>
</organism>
<dbReference type="AlphaFoldDB" id="A0A5B1C967"/>